<gene>
    <name evidence="1" type="ORF">VITISV_010215</name>
</gene>
<dbReference type="AlphaFoldDB" id="A5BTK4"/>
<dbReference type="EMBL" id="AM470589">
    <property type="protein sequence ID" value="CAN70528.1"/>
    <property type="molecule type" value="Genomic_DNA"/>
</dbReference>
<protein>
    <submittedName>
        <fullName evidence="1">Uncharacterized protein</fullName>
    </submittedName>
</protein>
<name>A5BTK4_VITVI</name>
<proteinExistence type="predicted"/>
<sequence length="59" mass="6343">MLKRCPILIMSKNARTRRDASMLACLGRCAAVAAMKRASAAWTVSAAVSNLLSMSLFLL</sequence>
<organism evidence="1">
    <name type="scientific">Vitis vinifera</name>
    <name type="common">Grape</name>
    <dbReference type="NCBI Taxonomy" id="29760"/>
    <lineage>
        <taxon>Eukaryota</taxon>
        <taxon>Viridiplantae</taxon>
        <taxon>Streptophyta</taxon>
        <taxon>Embryophyta</taxon>
        <taxon>Tracheophyta</taxon>
        <taxon>Spermatophyta</taxon>
        <taxon>Magnoliopsida</taxon>
        <taxon>eudicotyledons</taxon>
        <taxon>Gunneridae</taxon>
        <taxon>Pentapetalae</taxon>
        <taxon>rosids</taxon>
        <taxon>Vitales</taxon>
        <taxon>Vitaceae</taxon>
        <taxon>Viteae</taxon>
        <taxon>Vitis</taxon>
    </lineage>
</organism>
<evidence type="ECO:0000313" key="1">
    <source>
        <dbReference type="EMBL" id="CAN70528.1"/>
    </source>
</evidence>
<accession>A5BTK4</accession>
<reference evidence="1" key="1">
    <citation type="journal article" date="2007" name="PLoS ONE">
        <title>The first genome sequence of an elite grapevine cultivar (Pinot noir Vitis vinifera L.): coping with a highly heterozygous genome.</title>
        <authorList>
            <person name="Velasco R."/>
            <person name="Zharkikh A."/>
            <person name="Troggio M."/>
            <person name="Cartwright D.A."/>
            <person name="Cestaro A."/>
            <person name="Pruss D."/>
            <person name="Pindo M."/>
            <person name="FitzGerald L.M."/>
            <person name="Vezzulli S."/>
            <person name="Reid J."/>
            <person name="Malacarne G."/>
            <person name="Iliev D."/>
            <person name="Coppola G."/>
            <person name="Wardell B."/>
            <person name="Micheletti D."/>
            <person name="Macalma T."/>
            <person name="Facci M."/>
            <person name="Mitchell J.T."/>
            <person name="Perazzolli M."/>
            <person name="Eldredge G."/>
            <person name="Gatto P."/>
            <person name="Oyzerski R."/>
            <person name="Moretto M."/>
            <person name="Gutin N."/>
            <person name="Stefanini M."/>
            <person name="Chen Y."/>
            <person name="Segala C."/>
            <person name="Davenport C."/>
            <person name="Dematte L."/>
            <person name="Mraz A."/>
            <person name="Battilana J."/>
            <person name="Stormo K."/>
            <person name="Costa F."/>
            <person name="Tao Q."/>
            <person name="Si-Ammour A."/>
            <person name="Harkins T."/>
            <person name="Lackey A."/>
            <person name="Perbost C."/>
            <person name="Taillon B."/>
            <person name="Stella A."/>
            <person name="Solovyev V."/>
            <person name="Fawcett J.A."/>
            <person name="Sterck L."/>
            <person name="Vandepoele K."/>
            <person name="Grando S.M."/>
            <person name="Toppo S."/>
            <person name="Moser C."/>
            <person name="Lanchbury J."/>
            <person name="Bogden R."/>
            <person name="Skolnick M."/>
            <person name="Sgaramella V."/>
            <person name="Bhatnagar S.K."/>
            <person name="Fontana P."/>
            <person name="Gutin A."/>
            <person name="Van de Peer Y."/>
            <person name="Salamini F."/>
            <person name="Viola R."/>
        </authorList>
    </citation>
    <scope>NUCLEOTIDE SEQUENCE</scope>
</reference>